<evidence type="ECO:0000256" key="7">
    <source>
        <dbReference type="ARBA" id="ARBA00022785"/>
    </source>
</evidence>
<dbReference type="Pfam" id="PF02547">
    <property type="entry name" value="Queuosine_synth"/>
    <property type="match status" value="1"/>
</dbReference>
<name>A0A2H0LWS4_9BACT</name>
<reference evidence="14 15" key="1">
    <citation type="submission" date="2017-09" db="EMBL/GenBank/DDBJ databases">
        <title>Depth-based differentiation of microbial function through sediment-hosted aquifers and enrichment of novel symbionts in the deep terrestrial subsurface.</title>
        <authorList>
            <person name="Probst A.J."/>
            <person name="Ladd B."/>
            <person name="Jarett J.K."/>
            <person name="Geller-Mcgrath D.E."/>
            <person name="Sieber C.M."/>
            <person name="Emerson J.B."/>
            <person name="Anantharaman K."/>
            <person name="Thomas B.C."/>
            <person name="Malmstrom R."/>
            <person name="Stieglmeier M."/>
            <person name="Klingl A."/>
            <person name="Woyke T."/>
            <person name="Ryan C.M."/>
            <person name="Banfield J.F."/>
        </authorList>
    </citation>
    <scope>NUCLEOTIDE SEQUENCE [LARGE SCALE GENOMIC DNA]</scope>
    <source>
        <strain evidence="14">CG11_big_fil_rev_8_21_14_0_20_42_13</strain>
    </source>
</reference>
<comment type="pathway">
    <text evidence="2 13">tRNA modification; tRNA-queuosine biosynthesis.</text>
</comment>
<proteinExistence type="inferred from homology"/>
<dbReference type="EMBL" id="PCWA01000084">
    <property type="protein sequence ID" value="PIQ88879.1"/>
    <property type="molecule type" value="Genomic_DNA"/>
</dbReference>
<dbReference type="Proteomes" id="UP000229641">
    <property type="component" value="Unassembled WGS sequence"/>
</dbReference>
<keyword evidence="14" id="KW-0413">Isomerase</keyword>
<dbReference type="InterPro" id="IPR042119">
    <property type="entry name" value="QueA_dom2"/>
</dbReference>
<evidence type="ECO:0000256" key="5">
    <source>
        <dbReference type="ARBA" id="ARBA00022679"/>
    </source>
</evidence>
<evidence type="ECO:0000256" key="6">
    <source>
        <dbReference type="ARBA" id="ARBA00022691"/>
    </source>
</evidence>
<evidence type="ECO:0000256" key="4">
    <source>
        <dbReference type="ARBA" id="ARBA00022490"/>
    </source>
</evidence>
<dbReference type="EC" id="2.4.99.17" evidence="10 13"/>
<evidence type="ECO:0000256" key="2">
    <source>
        <dbReference type="ARBA" id="ARBA00004691"/>
    </source>
</evidence>
<keyword evidence="4 13" id="KW-0963">Cytoplasm</keyword>
<dbReference type="Gene3D" id="3.40.1780.10">
    <property type="entry name" value="QueA-like"/>
    <property type="match status" value="1"/>
</dbReference>
<dbReference type="SUPFAM" id="SSF111337">
    <property type="entry name" value="QueA-like"/>
    <property type="match status" value="1"/>
</dbReference>
<dbReference type="GO" id="GO:0008616">
    <property type="term" value="P:tRNA queuosine(34) biosynthetic process"/>
    <property type="evidence" value="ECO:0007669"/>
    <property type="project" value="UniProtKB-UniRule"/>
</dbReference>
<dbReference type="FunFam" id="3.40.1780.10:FF:000001">
    <property type="entry name" value="S-adenosylmethionine:tRNA ribosyltransferase-isomerase"/>
    <property type="match status" value="1"/>
</dbReference>
<dbReference type="PANTHER" id="PTHR30307">
    <property type="entry name" value="S-ADENOSYLMETHIONINE:TRNA RIBOSYLTRANSFERASE-ISOMERASE"/>
    <property type="match status" value="1"/>
</dbReference>
<organism evidence="14 15">
    <name type="scientific">Candidatus Ghiorseimicrobium undicola</name>
    <dbReference type="NCBI Taxonomy" id="1974746"/>
    <lineage>
        <taxon>Bacteria</taxon>
        <taxon>Pseudomonadati</taxon>
        <taxon>Candidatus Omnitrophota</taxon>
        <taxon>Candidatus Ghiorseimicrobium</taxon>
    </lineage>
</organism>
<evidence type="ECO:0000313" key="14">
    <source>
        <dbReference type="EMBL" id="PIQ88879.1"/>
    </source>
</evidence>
<comment type="catalytic activity">
    <reaction evidence="8 13">
        <text>7-aminomethyl-7-carbaguanosine(34) in tRNA + S-adenosyl-L-methionine = epoxyqueuosine(34) in tRNA + adenine + L-methionine + 2 H(+)</text>
        <dbReference type="Rhea" id="RHEA:32155"/>
        <dbReference type="Rhea" id="RHEA-COMP:10342"/>
        <dbReference type="Rhea" id="RHEA-COMP:18582"/>
        <dbReference type="ChEBI" id="CHEBI:15378"/>
        <dbReference type="ChEBI" id="CHEBI:16708"/>
        <dbReference type="ChEBI" id="CHEBI:57844"/>
        <dbReference type="ChEBI" id="CHEBI:59789"/>
        <dbReference type="ChEBI" id="CHEBI:82833"/>
        <dbReference type="ChEBI" id="CHEBI:194443"/>
        <dbReference type="EC" id="2.4.99.17"/>
    </reaction>
</comment>
<evidence type="ECO:0000256" key="8">
    <source>
        <dbReference type="ARBA" id="ARBA00052751"/>
    </source>
</evidence>
<dbReference type="NCBIfam" id="TIGR00113">
    <property type="entry name" value="queA"/>
    <property type="match status" value="1"/>
</dbReference>
<keyword evidence="5 13" id="KW-0808">Transferase</keyword>
<dbReference type="GO" id="GO:0051075">
    <property type="term" value="F:S-adenosylmethionine:tRNA ribosyltransferase-isomerase activity"/>
    <property type="evidence" value="ECO:0007669"/>
    <property type="project" value="UniProtKB-EC"/>
</dbReference>
<comment type="similarity">
    <text evidence="9 13">Belongs to the QueA family.</text>
</comment>
<sequence length="347" mass="39348">MKLVDFDYNLPKELIAQYPAAKREHSRLLVLDRKNETIRHLEFSDISGFVSSGDLLVLNNTKVLPARLFGIREKTGAKIEFLLIKRQGNVFSAMVKPAKKFVDGETILFDNKNGGLRAKITGKNKLEFTQAHIEDVYKAGVMPLPPYIKRQTEFIDLERYQTVFAKHPGSIAAPTAGLHFTKDLVDDIRERGVDVNYVTLHVGVGTFKPVKCDDVSSHSMEAEYFEAEEELINKIKAARQKEKKVFAVGTTACRTIETLFNAGYSSSEHVKVDNENKCVYGWTNLFIYPGYRFKAVDCLLTNFHLPKSTLFMLVCAFAGRKLAIKTYNQAIKSKYRFYSYGDAMLII</sequence>
<keyword evidence="6 13" id="KW-0949">S-adenosyl-L-methionine</keyword>
<accession>A0A2H0LWS4</accession>
<evidence type="ECO:0000256" key="10">
    <source>
        <dbReference type="ARBA" id="ARBA00066503"/>
    </source>
</evidence>
<evidence type="ECO:0000256" key="9">
    <source>
        <dbReference type="ARBA" id="ARBA00061210"/>
    </source>
</evidence>
<dbReference type="NCBIfam" id="NF001140">
    <property type="entry name" value="PRK00147.1"/>
    <property type="match status" value="1"/>
</dbReference>
<dbReference type="Gene3D" id="2.40.10.240">
    <property type="entry name" value="QueA-like"/>
    <property type="match status" value="1"/>
</dbReference>
<gene>
    <name evidence="13" type="primary">queA</name>
    <name evidence="14" type="ORF">COV72_06275</name>
</gene>
<comment type="function">
    <text evidence="13">Transfers and isomerizes the ribose moiety from AdoMet to the 7-aminomethyl group of 7-deazaguanine (preQ1-tRNA) to give epoxyqueuosine (oQ-tRNA).</text>
</comment>
<comment type="subunit">
    <text evidence="3 13">Monomer.</text>
</comment>
<dbReference type="InterPro" id="IPR003699">
    <property type="entry name" value="QueA"/>
</dbReference>
<protein>
    <recommendedName>
        <fullName evidence="11 13">S-adenosylmethionine:tRNA ribosyltransferase-isomerase</fullName>
        <ecNumber evidence="10 13">2.4.99.17</ecNumber>
    </recommendedName>
    <alternativeName>
        <fullName evidence="12 13">Queuosine biosynthesis protein QueA</fullName>
    </alternativeName>
</protein>
<dbReference type="GO" id="GO:0005737">
    <property type="term" value="C:cytoplasm"/>
    <property type="evidence" value="ECO:0007669"/>
    <property type="project" value="UniProtKB-SubCell"/>
</dbReference>
<comment type="subcellular location">
    <subcellularLocation>
        <location evidence="1 13">Cytoplasm</location>
    </subcellularLocation>
</comment>
<keyword evidence="7 13" id="KW-0671">Queuosine biosynthesis</keyword>
<evidence type="ECO:0000256" key="1">
    <source>
        <dbReference type="ARBA" id="ARBA00004496"/>
    </source>
</evidence>
<dbReference type="AlphaFoldDB" id="A0A2H0LWS4"/>
<dbReference type="UniPathway" id="UPA00392"/>
<evidence type="ECO:0000256" key="11">
    <source>
        <dbReference type="ARBA" id="ARBA00069325"/>
    </source>
</evidence>
<dbReference type="InterPro" id="IPR042118">
    <property type="entry name" value="QueA_dom1"/>
</dbReference>
<evidence type="ECO:0000256" key="12">
    <source>
        <dbReference type="ARBA" id="ARBA00076160"/>
    </source>
</evidence>
<evidence type="ECO:0000313" key="15">
    <source>
        <dbReference type="Proteomes" id="UP000229641"/>
    </source>
</evidence>
<evidence type="ECO:0000256" key="3">
    <source>
        <dbReference type="ARBA" id="ARBA00011245"/>
    </source>
</evidence>
<dbReference type="HAMAP" id="MF_00113">
    <property type="entry name" value="QueA"/>
    <property type="match status" value="1"/>
</dbReference>
<dbReference type="PANTHER" id="PTHR30307:SF0">
    <property type="entry name" value="S-ADENOSYLMETHIONINE:TRNA RIBOSYLTRANSFERASE-ISOMERASE"/>
    <property type="match status" value="1"/>
</dbReference>
<comment type="caution">
    <text evidence="14">The sequence shown here is derived from an EMBL/GenBank/DDBJ whole genome shotgun (WGS) entry which is preliminary data.</text>
</comment>
<dbReference type="InterPro" id="IPR036100">
    <property type="entry name" value="QueA_sf"/>
</dbReference>
<evidence type="ECO:0000256" key="13">
    <source>
        <dbReference type="HAMAP-Rule" id="MF_00113"/>
    </source>
</evidence>